<comment type="caution">
    <text evidence="2">The sequence shown here is derived from an EMBL/GenBank/DDBJ whole genome shotgun (WGS) entry which is preliminary data.</text>
</comment>
<dbReference type="EMBL" id="BGPR01000226">
    <property type="protein sequence ID" value="GBM06298.1"/>
    <property type="molecule type" value="Genomic_DNA"/>
</dbReference>
<sequence length="156" mass="17943">MTEIKEKVGTYVLTPPRLQIGGNAPIKSNLVYKNRQIGVNTISKRVIGLLTIRTANESDNEHFAEETQEEDKQFGLRTNRTTDTCTDNEHLAEETQEDDEQFGLRTNRTTDTYTDNEHLAEETQEDDEQFGLRTNRTTDTYTDDEHLAVETQEDDE</sequence>
<proteinExistence type="predicted"/>
<name>A0A4Y2CRJ7_ARAVE</name>
<accession>A0A4Y2CRJ7</accession>
<evidence type="ECO:0000313" key="2">
    <source>
        <dbReference type="EMBL" id="GBM06298.1"/>
    </source>
</evidence>
<dbReference type="AlphaFoldDB" id="A0A4Y2CRJ7"/>
<protein>
    <submittedName>
        <fullName evidence="2">Uncharacterized protein</fullName>
    </submittedName>
</protein>
<feature type="region of interest" description="Disordered" evidence="1">
    <location>
        <begin position="109"/>
        <end position="156"/>
    </location>
</feature>
<evidence type="ECO:0000313" key="3">
    <source>
        <dbReference type="Proteomes" id="UP000499080"/>
    </source>
</evidence>
<keyword evidence="3" id="KW-1185">Reference proteome</keyword>
<gene>
    <name evidence="2" type="ORF">AVEN_208982_1</name>
</gene>
<organism evidence="2 3">
    <name type="scientific">Araneus ventricosus</name>
    <name type="common">Orbweaver spider</name>
    <name type="synonym">Epeira ventricosa</name>
    <dbReference type="NCBI Taxonomy" id="182803"/>
    <lineage>
        <taxon>Eukaryota</taxon>
        <taxon>Metazoa</taxon>
        <taxon>Ecdysozoa</taxon>
        <taxon>Arthropoda</taxon>
        <taxon>Chelicerata</taxon>
        <taxon>Arachnida</taxon>
        <taxon>Araneae</taxon>
        <taxon>Araneomorphae</taxon>
        <taxon>Entelegynae</taxon>
        <taxon>Araneoidea</taxon>
        <taxon>Araneidae</taxon>
        <taxon>Araneus</taxon>
    </lineage>
</organism>
<evidence type="ECO:0000256" key="1">
    <source>
        <dbReference type="SAM" id="MobiDB-lite"/>
    </source>
</evidence>
<dbReference type="Proteomes" id="UP000499080">
    <property type="component" value="Unassembled WGS sequence"/>
</dbReference>
<reference evidence="2 3" key="1">
    <citation type="journal article" date="2019" name="Sci. Rep.">
        <title>Orb-weaving spider Araneus ventricosus genome elucidates the spidroin gene catalogue.</title>
        <authorList>
            <person name="Kono N."/>
            <person name="Nakamura H."/>
            <person name="Ohtoshi R."/>
            <person name="Moran D.A.P."/>
            <person name="Shinohara A."/>
            <person name="Yoshida Y."/>
            <person name="Fujiwara M."/>
            <person name="Mori M."/>
            <person name="Tomita M."/>
            <person name="Arakawa K."/>
        </authorList>
    </citation>
    <scope>NUCLEOTIDE SEQUENCE [LARGE SCALE GENOMIC DNA]</scope>
</reference>